<proteinExistence type="predicted"/>
<keyword evidence="1" id="KW-0812">Transmembrane</keyword>
<comment type="caution">
    <text evidence="2">The sequence shown here is derived from an EMBL/GenBank/DDBJ whole genome shotgun (WGS) entry which is preliminary data.</text>
</comment>
<protein>
    <submittedName>
        <fullName evidence="2">Uncharacterized protein</fullName>
    </submittedName>
</protein>
<keyword evidence="1" id="KW-0472">Membrane</keyword>
<evidence type="ECO:0000256" key="1">
    <source>
        <dbReference type="SAM" id="Phobius"/>
    </source>
</evidence>
<evidence type="ECO:0000313" key="3">
    <source>
        <dbReference type="Proteomes" id="UP000198711"/>
    </source>
</evidence>
<sequence>MKKKTIPDKLGMILALVLPAIVATLILFAIVTFIS</sequence>
<dbReference type="Proteomes" id="UP000198711">
    <property type="component" value="Unassembled WGS sequence"/>
</dbReference>
<keyword evidence="3" id="KW-1185">Reference proteome</keyword>
<accession>A0A8X8LC73</accession>
<dbReference type="AlphaFoldDB" id="A0A8X8LC73"/>
<name>A0A8X8LC73_9BACT</name>
<organism evidence="2 3">
    <name type="scientific">Hydrobacter penzbergensis</name>
    <dbReference type="NCBI Taxonomy" id="1235997"/>
    <lineage>
        <taxon>Bacteria</taxon>
        <taxon>Pseudomonadati</taxon>
        <taxon>Bacteroidota</taxon>
        <taxon>Chitinophagia</taxon>
        <taxon>Chitinophagales</taxon>
        <taxon>Chitinophagaceae</taxon>
        <taxon>Hydrobacter</taxon>
    </lineage>
</organism>
<keyword evidence="1" id="KW-1133">Transmembrane helix</keyword>
<reference evidence="2 3" key="1">
    <citation type="submission" date="2016-10" db="EMBL/GenBank/DDBJ databases">
        <authorList>
            <person name="Varghese N."/>
            <person name="Submissions S."/>
        </authorList>
    </citation>
    <scope>NUCLEOTIDE SEQUENCE [LARGE SCALE GENOMIC DNA]</scope>
    <source>
        <strain evidence="2 3">DSM 25353</strain>
    </source>
</reference>
<gene>
    <name evidence="2" type="ORF">SAMN05444410_101201</name>
</gene>
<dbReference type="EMBL" id="FNNO01000001">
    <property type="protein sequence ID" value="SDW08548.1"/>
    <property type="molecule type" value="Genomic_DNA"/>
</dbReference>
<evidence type="ECO:0000313" key="2">
    <source>
        <dbReference type="EMBL" id="SDW08548.1"/>
    </source>
</evidence>
<feature type="transmembrane region" description="Helical" evidence="1">
    <location>
        <begin position="12"/>
        <end position="34"/>
    </location>
</feature>